<sequence>MYIQTFNNYAGNRCFTACTTSTYADYKRLLSLSFSIIPRWTSMRKDSTISYAKNWFRQPPSRRNGSDLEYVFHTTNLQTTKD</sequence>
<keyword evidence="2" id="KW-1185">Reference proteome</keyword>
<dbReference type="EMBL" id="UZAL01002440">
    <property type="protein sequence ID" value="VDO83051.1"/>
    <property type="molecule type" value="Genomic_DNA"/>
</dbReference>
<evidence type="ECO:0000313" key="2">
    <source>
        <dbReference type="Proteomes" id="UP000269396"/>
    </source>
</evidence>
<reference evidence="1 2" key="1">
    <citation type="submission" date="2018-11" db="EMBL/GenBank/DDBJ databases">
        <authorList>
            <consortium name="Pathogen Informatics"/>
        </authorList>
    </citation>
    <scope>NUCLEOTIDE SEQUENCE [LARGE SCALE GENOMIC DNA]</scope>
    <source>
        <strain>Denwood</strain>
        <strain evidence="2">Zambia</strain>
    </source>
</reference>
<protein>
    <submittedName>
        <fullName evidence="1">Uncharacterized protein</fullName>
    </submittedName>
</protein>
<dbReference type="Proteomes" id="UP000269396">
    <property type="component" value="Unassembled WGS sequence"/>
</dbReference>
<proteinExistence type="predicted"/>
<dbReference type="AlphaFoldDB" id="A0A3P7Y7F2"/>
<name>A0A3P7Y7F2_9TREM</name>
<accession>A0A3P7Y7F2</accession>
<evidence type="ECO:0000313" key="1">
    <source>
        <dbReference type="EMBL" id="VDO83051.1"/>
    </source>
</evidence>
<gene>
    <name evidence="1" type="ORF">SMTD_LOCUS1958</name>
</gene>
<organism evidence="1 2">
    <name type="scientific">Schistosoma mattheei</name>
    <dbReference type="NCBI Taxonomy" id="31246"/>
    <lineage>
        <taxon>Eukaryota</taxon>
        <taxon>Metazoa</taxon>
        <taxon>Spiralia</taxon>
        <taxon>Lophotrochozoa</taxon>
        <taxon>Platyhelminthes</taxon>
        <taxon>Trematoda</taxon>
        <taxon>Digenea</taxon>
        <taxon>Strigeidida</taxon>
        <taxon>Schistosomatoidea</taxon>
        <taxon>Schistosomatidae</taxon>
        <taxon>Schistosoma</taxon>
    </lineage>
</organism>